<keyword evidence="3" id="KW-1185">Reference proteome</keyword>
<feature type="signal peptide" evidence="1">
    <location>
        <begin position="1"/>
        <end position="29"/>
    </location>
</feature>
<dbReference type="EMBL" id="BMFP01000004">
    <property type="protein sequence ID" value="GGG19047.1"/>
    <property type="molecule type" value="Genomic_DNA"/>
</dbReference>
<keyword evidence="1" id="KW-0732">Signal</keyword>
<evidence type="ECO:0000256" key="1">
    <source>
        <dbReference type="SAM" id="SignalP"/>
    </source>
</evidence>
<accession>A0ABQ1W8H4</accession>
<feature type="chain" id="PRO_5045677571" description="Outer membrane protein beta-barrel domain-containing protein" evidence="1">
    <location>
        <begin position="30"/>
        <end position="391"/>
    </location>
</feature>
<dbReference type="Proteomes" id="UP000634043">
    <property type="component" value="Unassembled WGS sequence"/>
</dbReference>
<evidence type="ECO:0000313" key="2">
    <source>
        <dbReference type="EMBL" id="GGG19047.1"/>
    </source>
</evidence>
<sequence>MRYLLLPFARTCIRLLPFLLLLLSFASFAQPAKQHLPTGAPEAGELLREMIAWQDSLQAIDYALQDSSRLHASLDSLRQLGEEGETLARRVDSLSQAVAGRSVLPEELKEVRGRLERQLQEGKEALATQFMPEELEQALRQLEEAGQKSVAVRLPQPTAVGPLPTSADELKAKAGQTALKAAGEPFTEPFDRLGQAKADFDKYKGRASKVESVKDMPKGLLGPNSLKGKHWVERVVVGSLWQAGKQEHFFLDLGPTLAWRFSERLSAGAGGQYRLHLSVKEKPFVGGSERVGGYSLFSDFQIKSGFFARLQYEYLSAPVKEIDPLTQEETLGRVWVPGLLVGLGKDYTLYKKLRGYALLQYNLLHEKSRTPYLHPLQARVGFFLFGSDIIK</sequence>
<name>A0ABQ1W8H4_9BACT</name>
<dbReference type="RefSeq" id="WP_188501741.1">
    <property type="nucleotide sequence ID" value="NZ_BMFP01000004.1"/>
</dbReference>
<organism evidence="2 3">
    <name type="scientific">Pontibacter amylolyticus</name>
    <dbReference type="NCBI Taxonomy" id="1424080"/>
    <lineage>
        <taxon>Bacteria</taxon>
        <taxon>Pseudomonadati</taxon>
        <taxon>Bacteroidota</taxon>
        <taxon>Cytophagia</taxon>
        <taxon>Cytophagales</taxon>
        <taxon>Hymenobacteraceae</taxon>
        <taxon>Pontibacter</taxon>
    </lineage>
</organism>
<evidence type="ECO:0008006" key="4">
    <source>
        <dbReference type="Google" id="ProtNLM"/>
    </source>
</evidence>
<gene>
    <name evidence="2" type="ORF">GCM10011323_23980</name>
</gene>
<proteinExistence type="predicted"/>
<comment type="caution">
    <text evidence="2">The sequence shown here is derived from an EMBL/GenBank/DDBJ whole genome shotgun (WGS) entry which is preliminary data.</text>
</comment>
<reference evidence="3" key="1">
    <citation type="journal article" date="2019" name="Int. J. Syst. Evol. Microbiol.">
        <title>The Global Catalogue of Microorganisms (GCM) 10K type strain sequencing project: providing services to taxonomists for standard genome sequencing and annotation.</title>
        <authorList>
            <consortium name="The Broad Institute Genomics Platform"/>
            <consortium name="The Broad Institute Genome Sequencing Center for Infectious Disease"/>
            <person name="Wu L."/>
            <person name="Ma J."/>
        </authorList>
    </citation>
    <scope>NUCLEOTIDE SEQUENCE [LARGE SCALE GENOMIC DNA]</scope>
    <source>
        <strain evidence="3">CGMCC 1.12749</strain>
    </source>
</reference>
<protein>
    <recommendedName>
        <fullName evidence="4">Outer membrane protein beta-barrel domain-containing protein</fullName>
    </recommendedName>
</protein>
<evidence type="ECO:0000313" key="3">
    <source>
        <dbReference type="Proteomes" id="UP000634043"/>
    </source>
</evidence>